<accession>A0AAV7DTM0</accession>
<evidence type="ECO:0000256" key="1">
    <source>
        <dbReference type="SAM" id="MobiDB-lite"/>
    </source>
</evidence>
<gene>
    <name evidence="2" type="ORF">H6P81_021217</name>
</gene>
<reference evidence="2 3" key="1">
    <citation type="submission" date="2021-07" db="EMBL/GenBank/DDBJ databases">
        <title>The Aristolochia fimbriata genome: insights into angiosperm evolution, floral development and chemical biosynthesis.</title>
        <authorList>
            <person name="Jiao Y."/>
        </authorList>
    </citation>
    <scope>NUCLEOTIDE SEQUENCE [LARGE SCALE GENOMIC DNA]</scope>
    <source>
        <strain evidence="2">IBCAS-2021</strain>
        <tissue evidence="2">Leaf</tissue>
    </source>
</reference>
<dbReference type="PANTHER" id="PTHR33220">
    <property type="entry name" value="BNAA09G04420D PROTEIN"/>
    <property type="match status" value="1"/>
</dbReference>
<dbReference type="PANTHER" id="PTHR33220:SF5">
    <property type="entry name" value="RRNA INTRON-ENCODED HOMING ENDONUCLEASE"/>
    <property type="match status" value="1"/>
</dbReference>
<proteinExistence type="predicted"/>
<name>A0AAV7DTM0_ARIFI</name>
<feature type="region of interest" description="Disordered" evidence="1">
    <location>
        <begin position="119"/>
        <end position="138"/>
    </location>
</feature>
<evidence type="ECO:0000313" key="2">
    <source>
        <dbReference type="EMBL" id="KAG9438812.1"/>
    </source>
</evidence>
<dbReference type="AlphaFoldDB" id="A0AAV7DTM0"/>
<dbReference type="Proteomes" id="UP000825729">
    <property type="component" value="Unassembled WGS sequence"/>
</dbReference>
<dbReference type="EMBL" id="JAINDJ010000010">
    <property type="protein sequence ID" value="KAG9438812.1"/>
    <property type="molecule type" value="Genomic_DNA"/>
</dbReference>
<comment type="caution">
    <text evidence="2">The sequence shown here is derived from an EMBL/GenBank/DDBJ whole genome shotgun (WGS) entry which is preliminary data.</text>
</comment>
<evidence type="ECO:0000313" key="3">
    <source>
        <dbReference type="Proteomes" id="UP000825729"/>
    </source>
</evidence>
<organism evidence="2 3">
    <name type="scientific">Aristolochia fimbriata</name>
    <name type="common">White veined hardy Dutchman's pipe vine</name>
    <dbReference type="NCBI Taxonomy" id="158543"/>
    <lineage>
        <taxon>Eukaryota</taxon>
        <taxon>Viridiplantae</taxon>
        <taxon>Streptophyta</taxon>
        <taxon>Embryophyta</taxon>
        <taxon>Tracheophyta</taxon>
        <taxon>Spermatophyta</taxon>
        <taxon>Magnoliopsida</taxon>
        <taxon>Magnoliidae</taxon>
        <taxon>Piperales</taxon>
        <taxon>Aristolochiaceae</taxon>
        <taxon>Aristolochia</taxon>
    </lineage>
</organism>
<keyword evidence="3" id="KW-1185">Reference proteome</keyword>
<protein>
    <submittedName>
        <fullName evidence="2">Uncharacterized protein</fullName>
    </submittedName>
</protein>
<sequence>MKNVAKCDTWCELQNPANHRVFERKLHPRPLGQGYTCLGVTPDVFSPHPAPAAPPRAVRRVVGGEQIGRPCPPWRGWLKNTLPQGHFGTTSGGSALPGPAWLGVVSEALALKRTPAGSCLRGPRPCSDWHPRSGGNTR</sequence>